<evidence type="ECO:0000313" key="2">
    <source>
        <dbReference type="EMBL" id="SBT10013.1"/>
    </source>
</evidence>
<dbReference type="EMBL" id="FLQY01000295">
    <property type="protein sequence ID" value="SBT10013.1"/>
    <property type="molecule type" value="Genomic_DNA"/>
</dbReference>
<feature type="signal peptide" evidence="1">
    <location>
        <begin position="1"/>
        <end position="21"/>
    </location>
</feature>
<keyword evidence="1" id="KW-0732">Signal</keyword>
<name>A0A1A8Y0Z2_9RHOO</name>
<evidence type="ECO:0000256" key="1">
    <source>
        <dbReference type="SAM" id="SignalP"/>
    </source>
</evidence>
<reference evidence="2 3" key="1">
    <citation type="submission" date="2016-06" db="EMBL/GenBank/DDBJ databases">
        <authorList>
            <person name="Kjaerup R.B."/>
            <person name="Dalgaard T.S."/>
            <person name="Juul-Madsen H.R."/>
        </authorList>
    </citation>
    <scope>NUCLEOTIDE SEQUENCE [LARGE SCALE GENOMIC DNA]</scope>
    <source>
        <strain evidence="2">2</strain>
    </source>
</reference>
<protein>
    <recommendedName>
        <fullName evidence="4">Lipoprotein</fullName>
    </recommendedName>
</protein>
<evidence type="ECO:0000313" key="3">
    <source>
        <dbReference type="Proteomes" id="UP000199600"/>
    </source>
</evidence>
<sequence>MKNRIFASVLVALAALLSACAGTDFVRPAEGVLVLGKSTQADVTAKMGSPYQTGDLIKNEKQLKVAHYAYASTGGESAYPEVTPARVMAFTFYNDTLTNQEFISSFKQDSTDFDGSKVPSIVKGKSTSAEVIALFGKPTGEAIYPVIKGMDDRAYIYSYSQAKGSVFNMKFQQKSLAVSFNGAGVVTDVEYVSTGDR</sequence>
<gene>
    <name evidence="2" type="ORF">PROAA_3640002</name>
</gene>
<dbReference type="RefSeq" id="WP_186411805.1">
    <property type="nucleotide sequence ID" value="NZ_FLQY01000295.1"/>
</dbReference>
<dbReference type="Proteomes" id="UP000199600">
    <property type="component" value="Unassembled WGS sequence"/>
</dbReference>
<dbReference type="PROSITE" id="PS51257">
    <property type="entry name" value="PROKAR_LIPOPROTEIN"/>
    <property type="match status" value="1"/>
</dbReference>
<proteinExistence type="predicted"/>
<dbReference type="AlphaFoldDB" id="A0A1A8Y0Z2"/>
<feature type="chain" id="PRO_5008381927" description="Lipoprotein" evidence="1">
    <location>
        <begin position="22"/>
        <end position="197"/>
    </location>
</feature>
<accession>A0A1A8Y0Z2</accession>
<keyword evidence="3" id="KW-1185">Reference proteome</keyword>
<evidence type="ECO:0008006" key="4">
    <source>
        <dbReference type="Google" id="ProtNLM"/>
    </source>
</evidence>
<organism evidence="2 3">
    <name type="scientific">Candidatus Propionivibrio aalborgensis</name>
    <dbReference type="NCBI Taxonomy" id="1860101"/>
    <lineage>
        <taxon>Bacteria</taxon>
        <taxon>Pseudomonadati</taxon>
        <taxon>Pseudomonadota</taxon>
        <taxon>Betaproteobacteria</taxon>
        <taxon>Rhodocyclales</taxon>
        <taxon>Rhodocyclaceae</taxon>
        <taxon>Propionivibrio</taxon>
    </lineage>
</organism>